<keyword evidence="1" id="KW-0472">Membrane</keyword>
<organism evidence="2">
    <name type="scientific">Moorena producens (strain JHB)</name>
    <dbReference type="NCBI Taxonomy" id="1454205"/>
    <lineage>
        <taxon>Bacteria</taxon>
        <taxon>Bacillati</taxon>
        <taxon>Cyanobacteriota</taxon>
        <taxon>Cyanophyceae</taxon>
        <taxon>Coleofasciculales</taxon>
        <taxon>Coleofasciculaceae</taxon>
        <taxon>Moorena</taxon>
    </lineage>
</organism>
<sequence length="109" mass="12468">MFEILLSQVIQNLATFLCCIAAWTLIGIALWRMRATFRDGVAHLRQLHQIPCSRCAFFTGDYRLKCTVHPSKALTEEAINCYDYEATLNPTRVNSRRCKCSHQTTSKVV</sequence>
<dbReference type="Proteomes" id="UP000176944">
    <property type="component" value="Chromosome"/>
</dbReference>
<keyword evidence="1" id="KW-1133">Transmembrane helix</keyword>
<accession>A0A9Q9STF2</accession>
<feature type="transmembrane region" description="Helical" evidence="1">
    <location>
        <begin position="12"/>
        <end position="31"/>
    </location>
</feature>
<proteinExistence type="predicted"/>
<dbReference type="EMBL" id="CP017708">
    <property type="protein sequence ID" value="WAN69287.1"/>
    <property type="molecule type" value="Genomic_DNA"/>
</dbReference>
<reference evidence="2" key="1">
    <citation type="journal article" date="2017" name="Proc. Natl. Acad. Sci. U.S.A.">
        <title>Comparative genomics uncovers the prolific and distinctive metabolic potential of the cyanobacterial genus Moorea.</title>
        <authorList>
            <person name="Leao T."/>
            <person name="Castelao G."/>
            <person name="Korobeynikov A."/>
            <person name="Monroe E.A."/>
            <person name="Podell S."/>
            <person name="Glukhov E."/>
            <person name="Allen E.E."/>
            <person name="Gerwick W.H."/>
            <person name="Gerwick L."/>
        </authorList>
    </citation>
    <scope>NUCLEOTIDE SEQUENCE</scope>
    <source>
        <strain evidence="2">JHB</strain>
    </source>
</reference>
<keyword evidence="1" id="KW-0812">Transmembrane</keyword>
<evidence type="ECO:0000256" key="1">
    <source>
        <dbReference type="SAM" id="Phobius"/>
    </source>
</evidence>
<reference evidence="2" key="2">
    <citation type="submission" date="2022-10" db="EMBL/GenBank/DDBJ databases">
        <authorList>
            <person name="Ngo T.-E."/>
        </authorList>
    </citation>
    <scope>NUCLEOTIDE SEQUENCE</scope>
    <source>
        <strain evidence="2">JHB</strain>
    </source>
</reference>
<evidence type="ECO:0000313" key="2">
    <source>
        <dbReference type="EMBL" id="WAN69287.1"/>
    </source>
</evidence>
<dbReference type="AlphaFoldDB" id="A0A9Q9STF2"/>
<name>A0A9Q9STF2_MOOP1</name>
<protein>
    <submittedName>
        <fullName evidence="2">Uncharacterized protein</fullName>
    </submittedName>
</protein>
<gene>
    <name evidence="2" type="ORF">BJP36_43805</name>
</gene>